<evidence type="ECO:0000313" key="1">
    <source>
        <dbReference type="EMBL" id="CAK7922208.1"/>
    </source>
</evidence>
<comment type="caution">
    <text evidence="1">The sequence shown here is derived from an EMBL/GenBank/DDBJ whole genome shotgun (WGS) entry which is preliminary data.</text>
</comment>
<sequence>MDGAAARGRLDIVKWLSVVRNEGCTIAAIDGAAKNGHLKVVKWLCNHYIGRCSSGALNAAAKNGHVDIVKWLCRRNRGRSDHEPYKITYGVQAVACSGDTDALREVLRENCSWYYVGRALEDAASQGLTDVVKVILTVNLQQSNVSRALKNAVDMGHEETVKLMADLCSSSEIRAAQVNSTASCNKKISDLLCRALEARDVEEKWGYFRTQRKTLERMKTYRGIGRSQDKSVSFCGLLRSW</sequence>
<gene>
    <name evidence="1" type="ORF">PM001_LOCUS7512</name>
</gene>
<dbReference type="PANTHER" id="PTHR46586">
    <property type="entry name" value="ANKYRIN REPEAT-CONTAINING PROTEIN"/>
    <property type="match status" value="1"/>
</dbReference>
<protein>
    <recommendedName>
        <fullName evidence="3">Ankyrin repeat protein</fullName>
    </recommendedName>
</protein>
<evidence type="ECO:0008006" key="3">
    <source>
        <dbReference type="Google" id="ProtNLM"/>
    </source>
</evidence>
<dbReference type="Pfam" id="PF12796">
    <property type="entry name" value="Ank_2"/>
    <property type="match status" value="1"/>
</dbReference>
<reference evidence="1" key="1">
    <citation type="submission" date="2024-01" db="EMBL/GenBank/DDBJ databases">
        <authorList>
            <person name="Webb A."/>
        </authorList>
    </citation>
    <scope>NUCLEOTIDE SEQUENCE</scope>
    <source>
        <strain evidence="1">Pm1</strain>
    </source>
</reference>
<dbReference type="Proteomes" id="UP001162060">
    <property type="component" value="Unassembled WGS sequence"/>
</dbReference>
<evidence type="ECO:0000313" key="2">
    <source>
        <dbReference type="Proteomes" id="UP001162060"/>
    </source>
</evidence>
<accession>A0AAV1TLN7</accession>
<dbReference type="PANTHER" id="PTHR46586:SF3">
    <property type="entry name" value="ANKYRIN REPEAT-CONTAINING PROTEIN"/>
    <property type="match status" value="1"/>
</dbReference>
<dbReference type="InterPro" id="IPR036770">
    <property type="entry name" value="Ankyrin_rpt-contain_sf"/>
</dbReference>
<organism evidence="1 2">
    <name type="scientific">Peronospora matthiolae</name>
    <dbReference type="NCBI Taxonomy" id="2874970"/>
    <lineage>
        <taxon>Eukaryota</taxon>
        <taxon>Sar</taxon>
        <taxon>Stramenopiles</taxon>
        <taxon>Oomycota</taxon>
        <taxon>Peronosporomycetes</taxon>
        <taxon>Peronosporales</taxon>
        <taxon>Peronosporaceae</taxon>
        <taxon>Peronospora</taxon>
    </lineage>
</organism>
<proteinExistence type="predicted"/>
<dbReference type="SUPFAM" id="SSF48403">
    <property type="entry name" value="Ankyrin repeat"/>
    <property type="match status" value="1"/>
</dbReference>
<name>A0AAV1TLN7_9STRA</name>
<dbReference type="Gene3D" id="1.25.40.20">
    <property type="entry name" value="Ankyrin repeat-containing domain"/>
    <property type="match status" value="1"/>
</dbReference>
<dbReference type="AlphaFoldDB" id="A0AAV1TLN7"/>
<dbReference type="InterPro" id="IPR052050">
    <property type="entry name" value="SecEffector_AnkRepeat"/>
</dbReference>
<dbReference type="InterPro" id="IPR002110">
    <property type="entry name" value="Ankyrin_rpt"/>
</dbReference>
<dbReference type="EMBL" id="CAKLBY020000065">
    <property type="protein sequence ID" value="CAK7922208.1"/>
    <property type="molecule type" value="Genomic_DNA"/>
</dbReference>